<proteinExistence type="predicted"/>
<comment type="caution">
    <text evidence="1">The sequence shown here is derived from an EMBL/GenBank/DDBJ whole genome shotgun (WGS) entry which is preliminary data.</text>
</comment>
<gene>
    <name evidence="1" type="ORF">GUJ93_ZPchr0008g12789</name>
</gene>
<reference evidence="1" key="2">
    <citation type="submission" date="2021-02" db="EMBL/GenBank/DDBJ databases">
        <authorList>
            <person name="Kimball J.A."/>
            <person name="Haas M.W."/>
            <person name="Macchietto M."/>
            <person name="Kono T."/>
            <person name="Duquette J."/>
            <person name="Shao M."/>
        </authorList>
    </citation>
    <scope>NUCLEOTIDE SEQUENCE</scope>
    <source>
        <tissue evidence="1">Fresh leaf tissue</tissue>
    </source>
</reference>
<keyword evidence="2" id="KW-1185">Reference proteome</keyword>
<sequence length="61" mass="6991">MNYLLYMHAHSNYSTARSVEVYSTGCIIGSINFNLDDVFGKNKFFRGGMHVYVGTRIIMHI</sequence>
<dbReference type="AlphaFoldDB" id="A0A8J5V4E2"/>
<name>A0A8J5V4E2_ZIZPA</name>
<organism evidence="1 2">
    <name type="scientific">Zizania palustris</name>
    <name type="common">Northern wild rice</name>
    <dbReference type="NCBI Taxonomy" id="103762"/>
    <lineage>
        <taxon>Eukaryota</taxon>
        <taxon>Viridiplantae</taxon>
        <taxon>Streptophyta</taxon>
        <taxon>Embryophyta</taxon>
        <taxon>Tracheophyta</taxon>
        <taxon>Spermatophyta</taxon>
        <taxon>Magnoliopsida</taxon>
        <taxon>Liliopsida</taxon>
        <taxon>Poales</taxon>
        <taxon>Poaceae</taxon>
        <taxon>BOP clade</taxon>
        <taxon>Oryzoideae</taxon>
        <taxon>Oryzeae</taxon>
        <taxon>Zizaniinae</taxon>
        <taxon>Zizania</taxon>
    </lineage>
</organism>
<dbReference type="EMBL" id="JAAALK010000290">
    <property type="protein sequence ID" value="KAG8046801.1"/>
    <property type="molecule type" value="Genomic_DNA"/>
</dbReference>
<dbReference type="Proteomes" id="UP000729402">
    <property type="component" value="Unassembled WGS sequence"/>
</dbReference>
<reference evidence="1" key="1">
    <citation type="journal article" date="2021" name="bioRxiv">
        <title>Whole Genome Assembly and Annotation of Northern Wild Rice, Zizania palustris L., Supports a Whole Genome Duplication in the Zizania Genus.</title>
        <authorList>
            <person name="Haas M."/>
            <person name="Kono T."/>
            <person name="Macchietto M."/>
            <person name="Millas R."/>
            <person name="McGilp L."/>
            <person name="Shao M."/>
            <person name="Duquette J."/>
            <person name="Hirsch C.N."/>
            <person name="Kimball J."/>
        </authorList>
    </citation>
    <scope>NUCLEOTIDE SEQUENCE</scope>
    <source>
        <tissue evidence="1">Fresh leaf tissue</tissue>
    </source>
</reference>
<accession>A0A8J5V4E2</accession>
<evidence type="ECO:0000313" key="2">
    <source>
        <dbReference type="Proteomes" id="UP000729402"/>
    </source>
</evidence>
<evidence type="ECO:0000313" key="1">
    <source>
        <dbReference type="EMBL" id="KAG8046801.1"/>
    </source>
</evidence>
<protein>
    <submittedName>
        <fullName evidence="1">Uncharacterized protein</fullName>
    </submittedName>
</protein>